<dbReference type="InterPro" id="IPR027304">
    <property type="entry name" value="Trigger_fact/SurA_dom_sf"/>
</dbReference>
<reference evidence="2" key="1">
    <citation type="submission" date="2018-05" db="EMBL/GenBank/DDBJ databases">
        <authorList>
            <person name="Lanie J.A."/>
            <person name="Ng W.-L."/>
            <person name="Kazmierczak K.M."/>
            <person name="Andrzejewski T.M."/>
            <person name="Davidsen T.M."/>
            <person name="Wayne K.J."/>
            <person name="Tettelin H."/>
            <person name="Glass J.I."/>
            <person name="Rusch D."/>
            <person name="Podicherti R."/>
            <person name="Tsui H.-C.T."/>
            <person name="Winkler M.E."/>
        </authorList>
    </citation>
    <scope>NUCLEOTIDE SEQUENCE</scope>
</reference>
<dbReference type="EMBL" id="UINC01165342">
    <property type="protein sequence ID" value="SVD66681.1"/>
    <property type="molecule type" value="Genomic_DNA"/>
</dbReference>
<feature type="non-terminal residue" evidence="2">
    <location>
        <position position="1"/>
    </location>
</feature>
<protein>
    <submittedName>
        <fullName evidence="2">Uncharacterized protein</fullName>
    </submittedName>
</protein>
<dbReference type="SUPFAM" id="SSF109998">
    <property type="entry name" value="Triger factor/SurA peptide-binding domain-like"/>
    <property type="match status" value="1"/>
</dbReference>
<name>A0A382X8Q1_9ZZZZ</name>
<dbReference type="InterPro" id="IPR050280">
    <property type="entry name" value="OMP_Chaperone_SurA"/>
</dbReference>
<organism evidence="2">
    <name type="scientific">marine metagenome</name>
    <dbReference type="NCBI Taxonomy" id="408172"/>
    <lineage>
        <taxon>unclassified sequences</taxon>
        <taxon>metagenomes</taxon>
        <taxon>ecological metagenomes</taxon>
    </lineage>
</organism>
<gene>
    <name evidence="2" type="ORF">METZ01_LOCUS419535</name>
</gene>
<dbReference type="Pfam" id="PF13624">
    <property type="entry name" value="SurA_N_3"/>
    <property type="match status" value="1"/>
</dbReference>
<proteinExistence type="predicted"/>
<sequence>VKDNYIVSKVLWALTIGILCVLVEPSLGRAQEREITSNSDEKSSAEFPEGVEETDRIVAVVGDTAILLSELEIRLFELQSQGARIPQRDTPEWTDFARQVLVAEIDNIILLQQAKRAGLTPDASRVDQMVEDEYQRRREQFATDEEMMQAVEAAGMNMLQYRQMLRRASEAESLF</sequence>
<dbReference type="AlphaFoldDB" id="A0A382X8Q1"/>
<keyword evidence="1" id="KW-0732">Signal</keyword>
<accession>A0A382X8Q1</accession>
<evidence type="ECO:0000313" key="2">
    <source>
        <dbReference type="EMBL" id="SVD66681.1"/>
    </source>
</evidence>
<dbReference type="PANTHER" id="PTHR47637">
    <property type="entry name" value="CHAPERONE SURA"/>
    <property type="match status" value="1"/>
</dbReference>
<feature type="non-terminal residue" evidence="2">
    <location>
        <position position="175"/>
    </location>
</feature>
<evidence type="ECO:0000256" key="1">
    <source>
        <dbReference type="ARBA" id="ARBA00022729"/>
    </source>
</evidence>
<dbReference type="Gene3D" id="1.10.4030.10">
    <property type="entry name" value="Porin chaperone SurA, peptide-binding domain"/>
    <property type="match status" value="1"/>
</dbReference>
<dbReference type="PANTHER" id="PTHR47637:SF1">
    <property type="entry name" value="CHAPERONE SURA"/>
    <property type="match status" value="1"/>
</dbReference>